<feature type="compositionally biased region" description="Gly residues" evidence="4">
    <location>
        <begin position="54"/>
        <end position="66"/>
    </location>
</feature>
<dbReference type="SUPFAM" id="SSF50978">
    <property type="entry name" value="WD40 repeat-like"/>
    <property type="match status" value="1"/>
</dbReference>
<dbReference type="PANTHER" id="PTHR15574">
    <property type="entry name" value="WD REPEAT DOMAIN-CONTAINING FAMILY"/>
    <property type="match status" value="1"/>
</dbReference>
<feature type="compositionally biased region" description="Gly residues" evidence="4">
    <location>
        <begin position="682"/>
        <end position="692"/>
    </location>
</feature>
<organism evidence="5">
    <name type="scientific">Trypanosoma congolense (strain IL3000)</name>
    <dbReference type="NCBI Taxonomy" id="1068625"/>
    <lineage>
        <taxon>Eukaryota</taxon>
        <taxon>Discoba</taxon>
        <taxon>Euglenozoa</taxon>
        <taxon>Kinetoplastea</taxon>
        <taxon>Metakinetoplastina</taxon>
        <taxon>Trypanosomatida</taxon>
        <taxon>Trypanosomatidae</taxon>
        <taxon>Trypanosoma</taxon>
        <taxon>Nannomonas</taxon>
    </lineage>
</organism>
<evidence type="ECO:0000256" key="3">
    <source>
        <dbReference type="PROSITE-ProRule" id="PRU00221"/>
    </source>
</evidence>
<protein>
    <submittedName>
        <fullName evidence="5">Uncharacterized protein</fullName>
    </submittedName>
</protein>
<accession>G0UR29</accession>
<keyword evidence="1 3" id="KW-0853">WD repeat</keyword>
<dbReference type="GO" id="GO:0080008">
    <property type="term" value="C:Cul4-RING E3 ubiquitin ligase complex"/>
    <property type="evidence" value="ECO:0007669"/>
    <property type="project" value="TreeGrafter"/>
</dbReference>
<dbReference type="GO" id="GO:0045717">
    <property type="term" value="P:negative regulation of fatty acid biosynthetic process"/>
    <property type="evidence" value="ECO:0007669"/>
    <property type="project" value="TreeGrafter"/>
</dbReference>
<proteinExistence type="predicted"/>
<feature type="region of interest" description="Disordered" evidence="4">
    <location>
        <begin position="1049"/>
        <end position="1072"/>
    </location>
</feature>
<feature type="compositionally biased region" description="Acidic residues" evidence="4">
    <location>
        <begin position="559"/>
        <end position="569"/>
    </location>
</feature>
<dbReference type="VEuPathDB" id="TriTrypDB:TcIL3000_8_460"/>
<evidence type="ECO:0000256" key="2">
    <source>
        <dbReference type="ARBA" id="ARBA00022737"/>
    </source>
</evidence>
<evidence type="ECO:0000256" key="1">
    <source>
        <dbReference type="ARBA" id="ARBA00022574"/>
    </source>
</evidence>
<feature type="compositionally biased region" description="Low complexity" evidence="4">
    <location>
        <begin position="693"/>
        <end position="725"/>
    </location>
</feature>
<dbReference type="InterPro" id="IPR001680">
    <property type="entry name" value="WD40_rpt"/>
</dbReference>
<feature type="region of interest" description="Disordered" evidence="4">
    <location>
        <begin position="41"/>
        <end position="101"/>
    </location>
</feature>
<evidence type="ECO:0000313" key="5">
    <source>
        <dbReference type="EMBL" id="CCC91840.1"/>
    </source>
</evidence>
<dbReference type="PANTHER" id="PTHR15574:SF40">
    <property type="entry name" value="WD AND TETRATRICOPEPTIDE REPEATS PROTEIN 1"/>
    <property type="match status" value="1"/>
</dbReference>
<feature type="region of interest" description="Disordered" evidence="4">
    <location>
        <begin position="528"/>
        <end position="578"/>
    </location>
</feature>
<feature type="repeat" description="WD" evidence="3">
    <location>
        <begin position="117"/>
        <end position="149"/>
    </location>
</feature>
<dbReference type="InterPro" id="IPR045151">
    <property type="entry name" value="DCAF8"/>
</dbReference>
<dbReference type="AlphaFoldDB" id="G0UR29"/>
<evidence type="ECO:0000256" key="4">
    <source>
        <dbReference type="SAM" id="MobiDB-lite"/>
    </source>
</evidence>
<dbReference type="EMBL" id="HE575321">
    <property type="protein sequence ID" value="CCC91840.1"/>
    <property type="molecule type" value="Genomic_DNA"/>
</dbReference>
<feature type="region of interest" description="Disordered" evidence="4">
    <location>
        <begin position="661"/>
        <end position="755"/>
    </location>
</feature>
<sequence>MSGLTSTLTCGRVPVNHQHDLRLLYRVQPLGFPGRVPGAVLHGGQAGRGRHPGEGGTFLGGEGDTGGTHATGNDENSAGSPSLGVHAARQPGRRRTRRAVSHGGDDFVSSFSVVHELTGHDGCVNSLALNSNGDLLLSGSDDLALCLYSTFDWEMKQRYRTMHSSNIFHAVFVPGNDSLVMSCARDGRTLLTNLETSQVCYKCRYFHMASSIATSPWWPDVAYVSYIGGLLCRMDTRESPGSSFPAAFGNPYLPEVKQVRALAVHERWPFMLVSGTNTDSVYFHDIRMNSLGAYAALSIEGSLGNDGVSGLAFSPRGDKLAVNYREQDVFVVPWLKAMYSTYISSERCEEMMGSSSRGGFSPLLGFGAVGNMSIVLMEECVALRGRRNVQTMFKEVTFVGDGDIVCSGGDCGNVYFWRSSDGKLVHKTPGDTNIVNVVVYSRLTGNVLTSGIDESIKVLGPPDDFKMNFPQGSVTRDLEDPVTPTSPLPGDVAGPYFEQFLRSLADQEIQMLERVNISFEEIVVSAQTVGDTQSEDREVNGDQYSTLMPSTAANNDQDSSAEDGSDSDSESTRDVSTNEETVDIAINNCPKIVLNLMKKHIRTALIQLGYVQRASSMRMVDAVGLLQYLLLIFMRGSWSNSDDYDDSASLAALAYRSSNAAANSNVRPHAERNVESRAAGNQRGGAYAGRGAGASPSDTSSLSLSLSQLSSDTSSSRSANSDSGLGPVTAPSIQSRASTQSETEESSDSGMDTTATVDGALPIVSMLGGGLGNIGIVGDVAHHIERISLSRPPREDRASVMLSTLLEKMKETFTFLRCALKSSFQQWLLPDKTRVQIPRWDRCTFGRGTRPHASASSGDEVLGIIESLPINTFYSEIPIGGVREESREGDFSQLPEDSFLAAELRIRSFLCIANLILQGKELLLASMEDRRRYWIFRCVVELCSAYYFMAVGNRDKALERVAELECYAEYRCVTALGSVNFAYHHRKRDREEQCEKMDKPENGEEQHGPSIAELPRVLDSGMYPPLLVPLALRIRILVLSQHESSATPLECHDGSIASGSDDESSLMESCDPETQQQISSLVEEMRKRLDGHPNLKVARKVTKMLRDINIRL</sequence>
<keyword evidence="2" id="KW-0677">Repeat</keyword>
<name>G0UR29_TRYCI</name>
<feature type="compositionally biased region" description="Basic residues" evidence="4">
    <location>
        <begin position="91"/>
        <end position="100"/>
    </location>
</feature>
<dbReference type="InterPro" id="IPR036322">
    <property type="entry name" value="WD40_repeat_dom_sf"/>
</dbReference>
<dbReference type="GO" id="GO:0005737">
    <property type="term" value="C:cytoplasm"/>
    <property type="evidence" value="ECO:0007669"/>
    <property type="project" value="TreeGrafter"/>
</dbReference>
<dbReference type="Gene3D" id="2.130.10.10">
    <property type="entry name" value="YVTN repeat-like/Quinoprotein amine dehydrogenase"/>
    <property type="match status" value="2"/>
</dbReference>
<gene>
    <name evidence="5" type="ORF">TCIL3000_8_460</name>
</gene>
<dbReference type="SMART" id="SM00320">
    <property type="entry name" value="WD40"/>
    <property type="match status" value="5"/>
</dbReference>
<reference evidence="5" key="1">
    <citation type="journal article" date="2012" name="Proc. Natl. Acad. Sci. U.S.A.">
        <title>Antigenic diversity is generated by distinct evolutionary mechanisms in African trypanosome species.</title>
        <authorList>
            <person name="Jackson A.P."/>
            <person name="Berry A."/>
            <person name="Aslett M."/>
            <person name="Allison H.C."/>
            <person name="Burton P."/>
            <person name="Vavrova-Anderson J."/>
            <person name="Brown R."/>
            <person name="Browne H."/>
            <person name="Corton N."/>
            <person name="Hauser H."/>
            <person name="Gamble J."/>
            <person name="Gilderthorp R."/>
            <person name="Marcello L."/>
            <person name="McQuillan J."/>
            <person name="Otto T.D."/>
            <person name="Quail M.A."/>
            <person name="Sanders M.J."/>
            <person name="van Tonder A."/>
            <person name="Ginger M.L."/>
            <person name="Field M.C."/>
            <person name="Barry J.D."/>
            <person name="Hertz-Fowler C."/>
            <person name="Berriman M."/>
        </authorList>
    </citation>
    <scope>NUCLEOTIDE SEQUENCE</scope>
    <source>
        <strain evidence="5">IL3000</strain>
    </source>
</reference>
<feature type="compositionally biased region" description="Polar residues" evidence="4">
    <location>
        <begin position="542"/>
        <end position="555"/>
    </location>
</feature>
<dbReference type="PROSITE" id="PS50082">
    <property type="entry name" value="WD_REPEATS_2"/>
    <property type="match status" value="1"/>
</dbReference>
<dbReference type="Pfam" id="PF00400">
    <property type="entry name" value="WD40"/>
    <property type="match status" value="1"/>
</dbReference>
<dbReference type="InterPro" id="IPR015943">
    <property type="entry name" value="WD40/YVTN_repeat-like_dom_sf"/>
</dbReference>